<dbReference type="AlphaFoldDB" id="A0A382KN32"/>
<dbReference type="EMBL" id="UINC01081212">
    <property type="protein sequence ID" value="SVC24853.1"/>
    <property type="molecule type" value="Genomic_DNA"/>
</dbReference>
<evidence type="ECO:0000313" key="1">
    <source>
        <dbReference type="EMBL" id="SVC24853.1"/>
    </source>
</evidence>
<accession>A0A382KN32</accession>
<gene>
    <name evidence="1" type="ORF">METZ01_LOCUS277707</name>
</gene>
<reference evidence="1" key="1">
    <citation type="submission" date="2018-05" db="EMBL/GenBank/DDBJ databases">
        <authorList>
            <person name="Lanie J.A."/>
            <person name="Ng W.-L."/>
            <person name="Kazmierczak K.M."/>
            <person name="Andrzejewski T.M."/>
            <person name="Davidsen T.M."/>
            <person name="Wayne K.J."/>
            <person name="Tettelin H."/>
            <person name="Glass J.I."/>
            <person name="Rusch D."/>
            <person name="Podicherti R."/>
            <person name="Tsui H.-C.T."/>
            <person name="Winkler M.E."/>
        </authorList>
    </citation>
    <scope>NUCLEOTIDE SEQUENCE</scope>
</reference>
<name>A0A382KN32_9ZZZZ</name>
<sequence>MIAIIIEIDGEIQQHIFYTNIYNILVGPCI</sequence>
<organism evidence="1">
    <name type="scientific">marine metagenome</name>
    <dbReference type="NCBI Taxonomy" id="408172"/>
    <lineage>
        <taxon>unclassified sequences</taxon>
        <taxon>metagenomes</taxon>
        <taxon>ecological metagenomes</taxon>
    </lineage>
</organism>
<protein>
    <submittedName>
        <fullName evidence="1">Uncharacterized protein</fullName>
    </submittedName>
</protein>
<proteinExistence type="predicted"/>